<dbReference type="OrthoDB" id="482277at2"/>
<protein>
    <submittedName>
        <fullName evidence="2">Gamma-glutamylcyclotransferase</fullName>
    </submittedName>
</protein>
<dbReference type="Gene3D" id="3.10.490.10">
    <property type="entry name" value="Gamma-glutamyl cyclotransferase-like"/>
    <property type="match status" value="1"/>
</dbReference>
<name>A0A5R9KVF5_9BACT</name>
<dbReference type="InterPro" id="IPR036568">
    <property type="entry name" value="GGCT-like_sf"/>
</dbReference>
<feature type="domain" description="Gamma-glutamylcyclotransferase AIG2-like" evidence="1">
    <location>
        <begin position="8"/>
        <end position="127"/>
    </location>
</feature>
<accession>A0A5R9KVF5</accession>
<evidence type="ECO:0000259" key="1">
    <source>
        <dbReference type="Pfam" id="PF06094"/>
    </source>
</evidence>
<dbReference type="SUPFAM" id="SSF110857">
    <property type="entry name" value="Gamma-glutamyl cyclotransferase-like"/>
    <property type="match status" value="1"/>
</dbReference>
<dbReference type="CDD" id="cd06661">
    <property type="entry name" value="GGCT_like"/>
    <property type="match status" value="1"/>
</dbReference>
<proteinExistence type="predicted"/>
<dbReference type="GO" id="GO:0016740">
    <property type="term" value="F:transferase activity"/>
    <property type="evidence" value="ECO:0007669"/>
    <property type="project" value="UniProtKB-KW"/>
</dbReference>
<reference evidence="2 3" key="1">
    <citation type="submission" date="2019-05" db="EMBL/GenBank/DDBJ databases">
        <authorList>
            <person name="Qu J.-H."/>
        </authorList>
    </citation>
    <scope>NUCLEOTIDE SEQUENCE [LARGE SCALE GENOMIC DNA]</scope>
    <source>
        <strain evidence="2 3">T17</strain>
    </source>
</reference>
<gene>
    <name evidence="2" type="ORF">FEN17_12170</name>
</gene>
<dbReference type="InterPro" id="IPR013024">
    <property type="entry name" value="GGCT-like"/>
</dbReference>
<keyword evidence="3" id="KW-1185">Reference proteome</keyword>
<comment type="caution">
    <text evidence="2">The sequence shown here is derived from an EMBL/GenBank/DDBJ whole genome shotgun (WGS) entry which is preliminary data.</text>
</comment>
<dbReference type="InterPro" id="IPR009288">
    <property type="entry name" value="AIG2-like_dom"/>
</dbReference>
<dbReference type="EMBL" id="VCEJ01000004">
    <property type="protein sequence ID" value="TLV00253.1"/>
    <property type="molecule type" value="Genomic_DNA"/>
</dbReference>
<dbReference type="Pfam" id="PF06094">
    <property type="entry name" value="GGACT"/>
    <property type="match status" value="1"/>
</dbReference>
<sequence>MVPESPYFFTYGTLMSSFENPFSEKLRSNSSFIGRGTFTGKLYRISWYPGAVFNVLEKTKVYGEIYRLHAQEIWKELDEYEDVLEDENASLYVRKIIPVTLESGGEIACWTYLYNQPVEFLEQIKDGIFKS</sequence>
<organism evidence="2 3">
    <name type="scientific">Dyadobacter luticola</name>
    <dbReference type="NCBI Taxonomy" id="1979387"/>
    <lineage>
        <taxon>Bacteria</taxon>
        <taxon>Pseudomonadati</taxon>
        <taxon>Bacteroidota</taxon>
        <taxon>Cytophagia</taxon>
        <taxon>Cytophagales</taxon>
        <taxon>Spirosomataceae</taxon>
        <taxon>Dyadobacter</taxon>
    </lineage>
</organism>
<keyword evidence="2" id="KW-0808">Transferase</keyword>
<dbReference type="RefSeq" id="WP_138365633.1">
    <property type="nucleotide sequence ID" value="NZ_VCEJ01000004.1"/>
</dbReference>
<dbReference type="Proteomes" id="UP000306402">
    <property type="component" value="Unassembled WGS sequence"/>
</dbReference>
<evidence type="ECO:0000313" key="3">
    <source>
        <dbReference type="Proteomes" id="UP000306402"/>
    </source>
</evidence>
<evidence type="ECO:0000313" key="2">
    <source>
        <dbReference type="EMBL" id="TLV00253.1"/>
    </source>
</evidence>
<dbReference type="AlphaFoldDB" id="A0A5R9KVF5"/>